<dbReference type="Pfam" id="PF00126">
    <property type="entry name" value="HTH_1"/>
    <property type="match status" value="1"/>
</dbReference>
<gene>
    <name evidence="6" type="ORF">JL107_08185</name>
</gene>
<dbReference type="PANTHER" id="PTHR30126">
    <property type="entry name" value="HTH-TYPE TRANSCRIPTIONAL REGULATOR"/>
    <property type="match status" value="1"/>
</dbReference>
<dbReference type="AlphaFoldDB" id="A0A939C2C3"/>
<dbReference type="PROSITE" id="PS50931">
    <property type="entry name" value="HTH_LYSR"/>
    <property type="match status" value="1"/>
</dbReference>
<name>A0A939C2C3_9ACTN</name>
<dbReference type="Proteomes" id="UP000663801">
    <property type="component" value="Unassembled WGS sequence"/>
</dbReference>
<dbReference type="SUPFAM" id="SSF53850">
    <property type="entry name" value="Periplasmic binding protein-like II"/>
    <property type="match status" value="1"/>
</dbReference>
<comment type="caution">
    <text evidence="6">The sequence shown here is derived from an EMBL/GenBank/DDBJ whole genome shotgun (WGS) entry which is preliminary data.</text>
</comment>
<evidence type="ECO:0000256" key="2">
    <source>
        <dbReference type="ARBA" id="ARBA00023015"/>
    </source>
</evidence>
<evidence type="ECO:0000256" key="3">
    <source>
        <dbReference type="ARBA" id="ARBA00023125"/>
    </source>
</evidence>
<dbReference type="RefSeq" id="WP_205256527.1">
    <property type="nucleotide sequence ID" value="NZ_BAAAPV010000001.1"/>
</dbReference>
<feature type="domain" description="HTH lysR-type" evidence="5">
    <location>
        <begin position="7"/>
        <end position="64"/>
    </location>
</feature>
<reference evidence="6" key="1">
    <citation type="submission" date="2021-01" db="EMBL/GenBank/DDBJ databases">
        <title>KCTC 19127 draft genome.</title>
        <authorList>
            <person name="An D."/>
        </authorList>
    </citation>
    <scope>NUCLEOTIDE SEQUENCE</scope>
    <source>
        <strain evidence="6">KCTC 19127</strain>
    </source>
</reference>
<dbReference type="PANTHER" id="PTHR30126:SF39">
    <property type="entry name" value="HTH-TYPE TRANSCRIPTIONAL REGULATOR CYSL"/>
    <property type="match status" value="1"/>
</dbReference>
<evidence type="ECO:0000313" key="6">
    <source>
        <dbReference type="EMBL" id="MBM9476415.1"/>
    </source>
</evidence>
<accession>A0A939C2C3</accession>
<evidence type="ECO:0000313" key="7">
    <source>
        <dbReference type="Proteomes" id="UP000663801"/>
    </source>
</evidence>
<keyword evidence="3" id="KW-0238">DNA-binding</keyword>
<proteinExistence type="inferred from homology"/>
<comment type="similarity">
    <text evidence="1">Belongs to the LysR transcriptional regulatory family.</text>
</comment>
<dbReference type="Gene3D" id="1.10.10.10">
    <property type="entry name" value="Winged helix-like DNA-binding domain superfamily/Winged helix DNA-binding domain"/>
    <property type="match status" value="1"/>
</dbReference>
<dbReference type="Gene3D" id="3.40.190.10">
    <property type="entry name" value="Periplasmic binding protein-like II"/>
    <property type="match status" value="2"/>
</dbReference>
<evidence type="ECO:0000259" key="5">
    <source>
        <dbReference type="PROSITE" id="PS50931"/>
    </source>
</evidence>
<dbReference type="InterPro" id="IPR036388">
    <property type="entry name" value="WH-like_DNA-bd_sf"/>
</dbReference>
<evidence type="ECO:0000256" key="4">
    <source>
        <dbReference type="ARBA" id="ARBA00023163"/>
    </source>
</evidence>
<keyword evidence="2" id="KW-0805">Transcription regulation</keyword>
<dbReference type="InterPro" id="IPR000847">
    <property type="entry name" value="LysR_HTH_N"/>
</dbReference>
<dbReference type="GO" id="GO:0003700">
    <property type="term" value="F:DNA-binding transcription factor activity"/>
    <property type="evidence" value="ECO:0007669"/>
    <property type="project" value="InterPro"/>
</dbReference>
<dbReference type="InterPro" id="IPR005119">
    <property type="entry name" value="LysR_subst-bd"/>
</dbReference>
<dbReference type="InterPro" id="IPR036390">
    <property type="entry name" value="WH_DNA-bd_sf"/>
</dbReference>
<dbReference type="GO" id="GO:0000976">
    <property type="term" value="F:transcription cis-regulatory region binding"/>
    <property type="evidence" value="ECO:0007669"/>
    <property type="project" value="TreeGrafter"/>
</dbReference>
<keyword evidence="7" id="KW-1185">Reference proteome</keyword>
<keyword evidence="4" id="KW-0804">Transcription</keyword>
<evidence type="ECO:0000256" key="1">
    <source>
        <dbReference type="ARBA" id="ARBA00009437"/>
    </source>
</evidence>
<protein>
    <submittedName>
        <fullName evidence="6">LysR family transcriptional regulator</fullName>
    </submittedName>
</protein>
<dbReference type="SUPFAM" id="SSF46785">
    <property type="entry name" value="Winged helix' DNA-binding domain"/>
    <property type="match status" value="1"/>
</dbReference>
<organism evidence="6 7">
    <name type="scientific">Nakamurella flavida</name>
    <dbReference type="NCBI Taxonomy" id="363630"/>
    <lineage>
        <taxon>Bacteria</taxon>
        <taxon>Bacillati</taxon>
        <taxon>Actinomycetota</taxon>
        <taxon>Actinomycetes</taxon>
        <taxon>Nakamurellales</taxon>
        <taxon>Nakamurellaceae</taxon>
        <taxon>Nakamurella</taxon>
    </lineage>
</organism>
<sequence length="309" mass="31735">MLSSRVPDLVALQLLLAVQSTGSLGAAGVRLGMTQQAASLRMRSMEAQVGVPLLARSRRGSTLTEAGGLLAQWAGPVIGAAAELDAGVESLRTDRDAHLRVAASLTVAEHLIPRWLVRLRDEQRAAGGSPTEVRLVAANSDAVAGQVAAGQADLGFVETPRAPDGLPSRVVAGDDLVVVVPPTHPWARRRGAITAALLARTALVSREPGSGTRDALAGALHVALPDVVPAPPALEVSSSTAMRAAITAGTAPGVLSALAVADDLALGRLRRVPVAGLDLHRELRAVWRSGPHPPAGPARELVALAARRG</sequence>
<dbReference type="Pfam" id="PF03466">
    <property type="entry name" value="LysR_substrate"/>
    <property type="match status" value="1"/>
</dbReference>
<dbReference type="EMBL" id="JAERWL010000007">
    <property type="protein sequence ID" value="MBM9476415.1"/>
    <property type="molecule type" value="Genomic_DNA"/>
</dbReference>